<dbReference type="AlphaFoldDB" id="A0AAW2YWN7"/>
<proteinExistence type="inferred from homology"/>
<dbReference type="PANTHER" id="PTHR11920:SF335">
    <property type="entry name" value="GUANYLATE CYCLASE"/>
    <property type="match status" value="1"/>
</dbReference>
<evidence type="ECO:0000313" key="11">
    <source>
        <dbReference type="Proteomes" id="UP001431209"/>
    </source>
</evidence>
<dbReference type="SMART" id="SM00044">
    <property type="entry name" value="CYCc"/>
    <property type="match status" value="1"/>
</dbReference>
<dbReference type="CDD" id="cd07302">
    <property type="entry name" value="CHD"/>
    <property type="match status" value="1"/>
</dbReference>
<dbReference type="InterPro" id="IPR029787">
    <property type="entry name" value="Nucleotide_cyclase"/>
</dbReference>
<evidence type="ECO:0000256" key="2">
    <source>
        <dbReference type="ARBA" id="ARBA00022692"/>
    </source>
</evidence>
<dbReference type="PANTHER" id="PTHR11920">
    <property type="entry name" value="GUANYLYL CYCLASE"/>
    <property type="match status" value="1"/>
</dbReference>
<dbReference type="GO" id="GO:0000166">
    <property type="term" value="F:nucleotide binding"/>
    <property type="evidence" value="ECO:0007669"/>
    <property type="project" value="UniProtKB-KW"/>
</dbReference>
<dbReference type="Pfam" id="PF00211">
    <property type="entry name" value="Guanylate_cyc"/>
    <property type="match status" value="1"/>
</dbReference>
<evidence type="ECO:0000256" key="5">
    <source>
        <dbReference type="ARBA" id="ARBA00023136"/>
    </source>
</evidence>
<comment type="subcellular location">
    <subcellularLocation>
        <location evidence="1">Membrane</location>
    </subcellularLocation>
</comment>
<comment type="similarity">
    <text evidence="7">Belongs to the adenylyl cyclase class-4/guanylyl cyclase family.</text>
</comment>
<evidence type="ECO:0000256" key="3">
    <source>
        <dbReference type="ARBA" id="ARBA00022741"/>
    </source>
</evidence>
<name>A0AAW2YWN7_9EUKA</name>
<keyword evidence="3" id="KW-0547">Nucleotide-binding</keyword>
<dbReference type="GO" id="GO:0009190">
    <property type="term" value="P:cyclic nucleotide biosynthetic process"/>
    <property type="evidence" value="ECO:0007669"/>
    <property type="project" value="InterPro"/>
</dbReference>
<reference evidence="10 11" key="1">
    <citation type="submission" date="2024-03" db="EMBL/GenBank/DDBJ databases">
        <title>The Acrasis kona genome and developmental transcriptomes reveal deep origins of eukaryotic multicellular pathways.</title>
        <authorList>
            <person name="Sheikh S."/>
            <person name="Fu C.-J."/>
            <person name="Brown M.W."/>
            <person name="Baldauf S.L."/>
        </authorList>
    </citation>
    <scope>NUCLEOTIDE SEQUENCE [LARGE SCALE GENOMIC DNA]</scope>
    <source>
        <strain evidence="10 11">ATCC MYA-3509</strain>
    </source>
</reference>
<evidence type="ECO:0000256" key="7">
    <source>
        <dbReference type="RuleBase" id="RU000405"/>
    </source>
</evidence>
<dbReference type="SMART" id="SM00065">
    <property type="entry name" value="GAF"/>
    <property type="match status" value="2"/>
</dbReference>
<feature type="domain" description="Guanylate cyclase" evidence="9">
    <location>
        <begin position="473"/>
        <end position="600"/>
    </location>
</feature>
<dbReference type="EMBL" id="JAOPGA020000797">
    <property type="protein sequence ID" value="KAL0481907.1"/>
    <property type="molecule type" value="Genomic_DNA"/>
</dbReference>
<comment type="caution">
    <text evidence="10">The sequence shown here is derived from an EMBL/GenBank/DDBJ whole genome shotgun (WGS) entry which is preliminary data.</text>
</comment>
<evidence type="ECO:0000256" key="1">
    <source>
        <dbReference type="ARBA" id="ARBA00004370"/>
    </source>
</evidence>
<dbReference type="Proteomes" id="UP001431209">
    <property type="component" value="Unassembled WGS sequence"/>
</dbReference>
<protein>
    <submittedName>
        <fullName evidence="10">Adenylate cyclase</fullName>
    </submittedName>
</protein>
<dbReference type="GO" id="GO:0016849">
    <property type="term" value="F:phosphorus-oxygen lyase activity"/>
    <property type="evidence" value="ECO:0007669"/>
    <property type="project" value="InterPro"/>
</dbReference>
<dbReference type="SUPFAM" id="SSF55073">
    <property type="entry name" value="Nucleotide cyclase"/>
    <property type="match status" value="1"/>
</dbReference>
<feature type="compositionally biased region" description="Basic and acidic residues" evidence="8">
    <location>
        <begin position="33"/>
        <end position="73"/>
    </location>
</feature>
<keyword evidence="4" id="KW-1133">Transmembrane helix</keyword>
<dbReference type="PROSITE" id="PS50125">
    <property type="entry name" value="GUANYLATE_CYCLASE_2"/>
    <property type="match status" value="1"/>
</dbReference>
<gene>
    <name evidence="10" type="ORF">AKO1_011310</name>
</gene>
<dbReference type="Gene3D" id="3.30.450.40">
    <property type="match status" value="1"/>
</dbReference>
<keyword evidence="11" id="KW-1185">Reference proteome</keyword>
<accession>A0AAW2YWN7</accession>
<dbReference type="InterPro" id="IPR050401">
    <property type="entry name" value="Cyclic_nucleotide_synthase"/>
</dbReference>
<dbReference type="InterPro" id="IPR029016">
    <property type="entry name" value="GAF-like_dom_sf"/>
</dbReference>
<keyword evidence="2" id="KW-0812">Transmembrane</keyword>
<evidence type="ECO:0000256" key="6">
    <source>
        <dbReference type="ARBA" id="ARBA00023239"/>
    </source>
</evidence>
<dbReference type="GO" id="GO:0035556">
    <property type="term" value="P:intracellular signal transduction"/>
    <property type="evidence" value="ECO:0007669"/>
    <property type="project" value="InterPro"/>
</dbReference>
<dbReference type="PROSITE" id="PS00452">
    <property type="entry name" value="GUANYLATE_CYCLASE_1"/>
    <property type="match status" value="1"/>
</dbReference>
<evidence type="ECO:0000256" key="4">
    <source>
        <dbReference type="ARBA" id="ARBA00022989"/>
    </source>
</evidence>
<dbReference type="Pfam" id="PF01590">
    <property type="entry name" value="GAF"/>
    <property type="match status" value="1"/>
</dbReference>
<feature type="region of interest" description="Disordered" evidence="8">
    <location>
        <begin position="33"/>
        <end position="78"/>
    </location>
</feature>
<evidence type="ECO:0000313" key="10">
    <source>
        <dbReference type="EMBL" id="KAL0481907.1"/>
    </source>
</evidence>
<keyword evidence="6 7" id="KW-0456">Lyase</keyword>
<sequence length="685" mass="78029">MGARESKQLALKYTGERRVSVFEGVAEAIRRKECRMEDERKLKQERIQEEERRRERSKDKMNEIKQRKEKITEQKNSQAQKLLQLNAERLEKKIEAKKHFNGPDDPENESDRMMALRSIRALDTETGDPNFDRVSLLLKDVFNVFIAAVSLIDEHRQWFKSIAGFDAPELCRNDSFCSFTIKRNDPLIIYDLREDDRTKNSPGVLHFGLKFYAGAQLTSPDGLNIGTLCIMDVNPRTEETFGKDQLAILTTMAKTVSRELELHKLLIESRNKNLLQSSLTQFGYDSLLISDTRDCMEMALVNIIENMNVNRVTAHLLSSNLTILHETHAGNTTLDDSDPDIIKMAIDHVNVDDPVWMVDDLYNMKENSDLFEEHKIRNAFYSVIYNSEGQPSMLLSGYRTCEHATWGRDETTFVTDITKSLGKILERNQWQEEILTEKKKSDDILLNILPRPIVNRMTKLNQTNIADRVDSVSVLFADICGFTVLSQTMSADNLVSFLNLIFCSFDKLAMLHGCEKIKTIGDCYLAEAGLLSHEDDHSSTIIDFALDILEEIQSEYIQSRHSLCMRIGINTGPVVAGVIGFSKYTYDIWGDSVNTAQRMESHGVAGKIQISESTYNHLGNKANNYIISDRGIINVKGKGKMRTYLINSKKDGKVRNRSLSSVNLMESSPTPLEEIIGDRNRTPRI</sequence>
<evidence type="ECO:0000256" key="8">
    <source>
        <dbReference type="SAM" id="MobiDB-lite"/>
    </source>
</evidence>
<keyword evidence="5" id="KW-0472">Membrane</keyword>
<dbReference type="InterPro" id="IPR018297">
    <property type="entry name" value="A/G_cyclase_CS"/>
</dbReference>
<dbReference type="SUPFAM" id="SSF55781">
    <property type="entry name" value="GAF domain-like"/>
    <property type="match status" value="1"/>
</dbReference>
<dbReference type="InterPro" id="IPR003018">
    <property type="entry name" value="GAF"/>
</dbReference>
<evidence type="ECO:0000259" key="9">
    <source>
        <dbReference type="PROSITE" id="PS50125"/>
    </source>
</evidence>
<dbReference type="InterPro" id="IPR001054">
    <property type="entry name" value="A/G_cyclase"/>
</dbReference>
<dbReference type="GO" id="GO:0016020">
    <property type="term" value="C:membrane"/>
    <property type="evidence" value="ECO:0007669"/>
    <property type="project" value="UniProtKB-SubCell"/>
</dbReference>
<organism evidence="10 11">
    <name type="scientific">Acrasis kona</name>
    <dbReference type="NCBI Taxonomy" id="1008807"/>
    <lineage>
        <taxon>Eukaryota</taxon>
        <taxon>Discoba</taxon>
        <taxon>Heterolobosea</taxon>
        <taxon>Tetramitia</taxon>
        <taxon>Eutetramitia</taxon>
        <taxon>Acrasidae</taxon>
        <taxon>Acrasis</taxon>
    </lineage>
</organism>
<dbReference type="Gene3D" id="3.30.70.1230">
    <property type="entry name" value="Nucleotide cyclase"/>
    <property type="match status" value="1"/>
</dbReference>